<reference evidence="2 3" key="1">
    <citation type="submission" date="2024-08" db="EMBL/GenBank/DDBJ databases">
        <authorList>
            <person name="Cucini C."/>
            <person name="Frati F."/>
        </authorList>
    </citation>
    <scope>NUCLEOTIDE SEQUENCE [LARGE SCALE GENOMIC DNA]</scope>
</reference>
<dbReference type="Proteomes" id="UP001642540">
    <property type="component" value="Unassembled WGS sequence"/>
</dbReference>
<name>A0ABP1RWW6_9HEXA</name>
<organism evidence="2 3">
    <name type="scientific">Orchesella dallaii</name>
    <dbReference type="NCBI Taxonomy" id="48710"/>
    <lineage>
        <taxon>Eukaryota</taxon>
        <taxon>Metazoa</taxon>
        <taxon>Ecdysozoa</taxon>
        <taxon>Arthropoda</taxon>
        <taxon>Hexapoda</taxon>
        <taxon>Collembola</taxon>
        <taxon>Entomobryomorpha</taxon>
        <taxon>Entomobryoidea</taxon>
        <taxon>Orchesellidae</taxon>
        <taxon>Orchesellinae</taxon>
        <taxon>Orchesella</taxon>
    </lineage>
</organism>
<evidence type="ECO:0000313" key="2">
    <source>
        <dbReference type="EMBL" id="CAL8137544.1"/>
    </source>
</evidence>
<protein>
    <submittedName>
        <fullName evidence="2">Uncharacterized protein</fullName>
    </submittedName>
</protein>
<feature type="transmembrane region" description="Helical" evidence="1">
    <location>
        <begin position="22"/>
        <end position="42"/>
    </location>
</feature>
<dbReference type="EMBL" id="CAXLJM020000118">
    <property type="protein sequence ID" value="CAL8137544.1"/>
    <property type="molecule type" value="Genomic_DNA"/>
</dbReference>
<accession>A0ABP1RWW6</accession>
<keyword evidence="1" id="KW-0812">Transmembrane</keyword>
<gene>
    <name evidence="2" type="ORF">ODALV1_LOCUS26965</name>
</gene>
<evidence type="ECO:0000256" key="1">
    <source>
        <dbReference type="SAM" id="Phobius"/>
    </source>
</evidence>
<keyword evidence="1" id="KW-1133">Transmembrane helix</keyword>
<evidence type="ECO:0000313" key="3">
    <source>
        <dbReference type="Proteomes" id="UP001642540"/>
    </source>
</evidence>
<keyword evidence="1" id="KW-0472">Membrane</keyword>
<keyword evidence="3" id="KW-1185">Reference proteome</keyword>
<proteinExistence type="predicted"/>
<sequence length="68" mass="7937">MDPLVESLPLQDSLLQDISSKLIFFLEELAFTFVLPISHLFFSWNFSKFMLLNCLLLQLLPPFLYGKI</sequence>
<comment type="caution">
    <text evidence="2">The sequence shown here is derived from an EMBL/GenBank/DDBJ whole genome shotgun (WGS) entry which is preliminary data.</text>
</comment>